<evidence type="ECO:0000256" key="6">
    <source>
        <dbReference type="ARBA" id="ARBA00023136"/>
    </source>
</evidence>
<comment type="similarity">
    <text evidence="2">Belongs to the YSL (TC 2.A.67.2) family.</text>
</comment>
<evidence type="ECO:0000256" key="3">
    <source>
        <dbReference type="ARBA" id="ARBA00022448"/>
    </source>
</evidence>
<accession>A0A1U8BI26</accession>
<dbReference type="InterPro" id="IPR045035">
    <property type="entry name" value="YSL-like"/>
</dbReference>
<keyword evidence="6 7" id="KW-0472">Membrane</keyword>
<feature type="transmembrane region" description="Helical" evidence="7">
    <location>
        <begin position="167"/>
        <end position="188"/>
    </location>
</feature>
<dbReference type="AlphaFoldDB" id="A0A1U8BI26"/>
<evidence type="ECO:0000256" key="7">
    <source>
        <dbReference type="SAM" id="Phobius"/>
    </source>
</evidence>
<dbReference type="GeneID" id="104611092"/>
<dbReference type="GO" id="GO:0016020">
    <property type="term" value="C:membrane"/>
    <property type="evidence" value="ECO:0007669"/>
    <property type="project" value="UniProtKB-SubCell"/>
</dbReference>
<protein>
    <submittedName>
        <fullName evidence="9">Probable metal-nicotianamine transporter YSL7</fullName>
    </submittedName>
</protein>
<dbReference type="InterPro" id="IPR004813">
    <property type="entry name" value="OPT"/>
</dbReference>
<dbReference type="GO" id="GO:0035673">
    <property type="term" value="F:oligopeptide transmembrane transporter activity"/>
    <property type="evidence" value="ECO:0007669"/>
    <property type="project" value="InterPro"/>
</dbReference>
<dbReference type="Proteomes" id="UP000189703">
    <property type="component" value="Unplaced"/>
</dbReference>
<sequence>MERRPDDGIEIKSSPFANSKDHSLLDRKVVDNDKMSFERTFECKEIPPWQNQLTLRAFVVSFLLGILFTFIVMKINLTTGIIPSLNVSAGLLGFFFVKSWTKLLEKSGMLRQPFTRQENTIIQTCVVAISGIAFSGGVESYILGMSLFEVKQSAEANAAQNVKNPELGWMIGFLFVVLFLGLFSIVPLHKIVIVDFKLAYSCGTATAHLMNSFHSSQDVEFAKNQVKALSKFFSFSFLWYLFQWFFAAGDDCGFAKFQWFFASVIPLI</sequence>
<dbReference type="PANTHER" id="PTHR31645:SF22">
    <property type="entry name" value="METAL-NICOTIANAMINE TRANSPORTER YSL7-RELATED"/>
    <property type="match status" value="1"/>
</dbReference>
<feature type="transmembrane region" description="Helical" evidence="7">
    <location>
        <begin position="81"/>
        <end position="100"/>
    </location>
</feature>
<gene>
    <name evidence="9" type="primary">LOC104611092</name>
</gene>
<dbReference type="KEGG" id="nnu:104611092"/>
<keyword evidence="3" id="KW-0813">Transport</keyword>
<evidence type="ECO:0000256" key="1">
    <source>
        <dbReference type="ARBA" id="ARBA00004141"/>
    </source>
</evidence>
<evidence type="ECO:0000313" key="8">
    <source>
        <dbReference type="Proteomes" id="UP000189703"/>
    </source>
</evidence>
<feature type="transmembrane region" description="Helical" evidence="7">
    <location>
        <begin position="121"/>
        <end position="147"/>
    </location>
</feature>
<dbReference type="STRING" id="4432.A0A1U8BI26"/>
<organism evidence="8 9">
    <name type="scientific">Nelumbo nucifera</name>
    <name type="common">Sacred lotus</name>
    <dbReference type="NCBI Taxonomy" id="4432"/>
    <lineage>
        <taxon>Eukaryota</taxon>
        <taxon>Viridiplantae</taxon>
        <taxon>Streptophyta</taxon>
        <taxon>Embryophyta</taxon>
        <taxon>Tracheophyta</taxon>
        <taxon>Spermatophyta</taxon>
        <taxon>Magnoliopsida</taxon>
        <taxon>Proteales</taxon>
        <taxon>Nelumbonaceae</taxon>
        <taxon>Nelumbo</taxon>
    </lineage>
</organism>
<keyword evidence="8" id="KW-1185">Reference proteome</keyword>
<dbReference type="OMA" id="CKEIPPW"/>
<feature type="transmembrane region" description="Helical" evidence="7">
    <location>
        <begin position="53"/>
        <end position="75"/>
    </location>
</feature>
<evidence type="ECO:0000256" key="4">
    <source>
        <dbReference type="ARBA" id="ARBA00022692"/>
    </source>
</evidence>
<evidence type="ECO:0000256" key="2">
    <source>
        <dbReference type="ARBA" id="ARBA00010276"/>
    </source>
</evidence>
<keyword evidence="4 7" id="KW-0812">Transmembrane</keyword>
<comment type="subcellular location">
    <subcellularLocation>
        <location evidence="1">Membrane</location>
        <topology evidence="1">Multi-pass membrane protein</topology>
    </subcellularLocation>
</comment>
<name>A0A1U8BI26_NELNU</name>
<evidence type="ECO:0000313" key="9">
    <source>
        <dbReference type="RefSeq" id="XP_010276313.1"/>
    </source>
</evidence>
<reference evidence="9" key="1">
    <citation type="submission" date="2025-08" db="UniProtKB">
        <authorList>
            <consortium name="RefSeq"/>
        </authorList>
    </citation>
    <scope>IDENTIFICATION</scope>
</reference>
<dbReference type="InParanoid" id="A0A1U8BI26"/>
<dbReference type="eggNOG" id="ENOG502QQ2H">
    <property type="taxonomic scope" value="Eukaryota"/>
</dbReference>
<dbReference type="OrthoDB" id="627262at2759"/>
<dbReference type="RefSeq" id="XP_010276313.1">
    <property type="nucleotide sequence ID" value="XM_010278011.1"/>
</dbReference>
<dbReference type="PANTHER" id="PTHR31645">
    <property type="entry name" value="OLIGOPEPTIDE TRANSPORTER YGL114W-RELATED"/>
    <property type="match status" value="1"/>
</dbReference>
<keyword evidence="5 7" id="KW-1133">Transmembrane helix</keyword>
<proteinExistence type="inferred from homology"/>
<dbReference type="Pfam" id="PF03169">
    <property type="entry name" value="OPT"/>
    <property type="match status" value="1"/>
</dbReference>
<evidence type="ECO:0000256" key="5">
    <source>
        <dbReference type="ARBA" id="ARBA00022989"/>
    </source>
</evidence>